<proteinExistence type="predicted"/>
<organism evidence="1 2">
    <name type="scientific">Oryza sativa subsp. japonica</name>
    <name type="common">Rice</name>
    <dbReference type="NCBI Taxonomy" id="39947"/>
    <lineage>
        <taxon>Eukaryota</taxon>
        <taxon>Viridiplantae</taxon>
        <taxon>Streptophyta</taxon>
        <taxon>Embryophyta</taxon>
        <taxon>Tracheophyta</taxon>
        <taxon>Spermatophyta</taxon>
        <taxon>Magnoliopsida</taxon>
        <taxon>Liliopsida</taxon>
        <taxon>Poales</taxon>
        <taxon>Poaceae</taxon>
        <taxon>BOP clade</taxon>
        <taxon>Oryzoideae</taxon>
        <taxon>Oryzeae</taxon>
        <taxon>Oryzinae</taxon>
        <taxon>Oryza</taxon>
        <taxon>Oryza sativa</taxon>
    </lineage>
</organism>
<keyword evidence="2" id="KW-1185">Reference proteome</keyword>
<dbReference type="EMBL" id="AP014958">
    <property type="protein sequence ID" value="BAS76777.1"/>
    <property type="molecule type" value="Genomic_DNA"/>
</dbReference>
<accession>A0A0N7KEL8</accession>
<dbReference type="PaxDb" id="39947-A0A0N7KEL8"/>
<gene>
    <name evidence="1" type="ordered locus">Os02g0127300</name>
    <name evidence="1" type="ORF">OSNPB_020127300</name>
</gene>
<name>A0A0N7KEL8_ORYSJ</name>
<sequence length="84" mass="10029">QRRRRRRGWSWGWNWSRRQRRRVSHRRRRRGTQGACVRSIDPSIDRARGGVISTTPSARSSAGHRSTTIRRPLFLLLIIKVWLI</sequence>
<dbReference type="Gramene" id="Os02t0127300-01">
    <property type="protein sequence ID" value="Os02t0127300-01"/>
    <property type="gene ID" value="Os02g0127300"/>
</dbReference>
<evidence type="ECO:0000313" key="1">
    <source>
        <dbReference type="EMBL" id="BAS76777.1"/>
    </source>
</evidence>
<reference evidence="1 2" key="2">
    <citation type="journal article" date="2013" name="Plant Cell Physiol.">
        <title>Rice Annotation Project Database (RAP-DB): an integrative and interactive database for rice genomics.</title>
        <authorList>
            <person name="Sakai H."/>
            <person name="Lee S.S."/>
            <person name="Tanaka T."/>
            <person name="Numa H."/>
            <person name="Kim J."/>
            <person name="Kawahara Y."/>
            <person name="Wakimoto H."/>
            <person name="Yang C.C."/>
            <person name="Iwamoto M."/>
            <person name="Abe T."/>
            <person name="Yamada Y."/>
            <person name="Muto A."/>
            <person name="Inokuchi H."/>
            <person name="Ikemura T."/>
            <person name="Matsumoto T."/>
            <person name="Sasaki T."/>
            <person name="Itoh T."/>
        </authorList>
    </citation>
    <scope>NUCLEOTIDE SEQUENCE [LARGE SCALE GENOMIC DNA]</scope>
    <source>
        <strain evidence="2">cv. Nipponbare</strain>
    </source>
</reference>
<evidence type="ECO:0000313" key="2">
    <source>
        <dbReference type="Proteomes" id="UP000059680"/>
    </source>
</evidence>
<dbReference type="AlphaFoldDB" id="A0A0N7KEL8"/>
<dbReference type="Proteomes" id="UP000059680">
    <property type="component" value="Chromosome 2"/>
</dbReference>
<reference evidence="1 2" key="3">
    <citation type="journal article" date="2013" name="Rice">
        <title>Improvement of the Oryza sativa Nipponbare reference genome using next generation sequence and optical map data.</title>
        <authorList>
            <person name="Kawahara Y."/>
            <person name="de la Bastide M."/>
            <person name="Hamilton J.P."/>
            <person name="Kanamori H."/>
            <person name="McCombie W.R."/>
            <person name="Ouyang S."/>
            <person name="Schwartz D.C."/>
            <person name="Tanaka T."/>
            <person name="Wu J."/>
            <person name="Zhou S."/>
            <person name="Childs K.L."/>
            <person name="Davidson R.M."/>
            <person name="Lin H."/>
            <person name="Quesada-Ocampo L."/>
            <person name="Vaillancourt B."/>
            <person name="Sakai H."/>
            <person name="Lee S.S."/>
            <person name="Kim J."/>
            <person name="Numa H."/>
            <person name="Itoh T."/>
            <person name="Buell C.R."/>
            <person name="Matsumoto T."/>
        </authorList>
    </citation>
    <scope>NUCLEOTIDE SEQUENCE [LARGE SCALE GENOMIC DNA]</scope>
    <source>
        <strain evidence="2">cv. Nipponbare</strain>
    </source>
</reference>
<feature type="non-terminal residue" evidence="1">
    <location>
        <position position="1"/>
    </location>
</feature>
<reference evidence="2" key="1">
    <citation type="journal article" date="2005" name="Nature">
        <title>The map-based sequence of the rice genome.</title>
        <authorList>
            <consortium name="International rice genome sequencing project (IRGSP)"/>
            <person name="Matsumoto T."/>
            <person name="Wu J."/>
            <person name="Kanamori H."/>
            <person name="Katayose Y."/>
            <person name="Fujisawa M."/>
            <person name="Namiki N."/>
            <person name="Mizuno H."/>
            <person name="Yamamoto K."/>
            <person name="Antonio B.A."/>
            <person name="Baba T."/>
            <person name="Sakata K."/>
            <person name="Nagamura Y."/>
            <person name="Aoki H."/>
            <person name="Arikawa K."/>
            <person name="Arita K."/>
            <person name="Bito T."/>
            <person name="Chiden Y."/>
            <person name="Fujitsuka N."/>
            <person name="Fukunaka R."/>
            <person name="Hamada M."/>
            <person name="Harada C."/>
            <person name="Hayashi A."/>
            <person name="Hijishita S."/>
            <person name="Honda M."/>
            <person name="Hosokawa S."/>
            <person name="Ichikawa Y."/>
            <person name="Idonuma A."/>
            <person name="Iijima M."/>
            <person name="Ikeda M."/>
            <person name="Ikeno M."/>
            <person name="Ito K."/>
            <person name="Ito S."/>
            <person name="Ito T."/>
            <person name="Ito Y."/>
            <person name="Ito Y."/>
            <person name="Iwabuchi A."/>
            <person name="Kamiya K."/>
            <person name="Karasawa W."/>
            <person name="Kurita K."/>
            <person name="Katagiri S."/>
            <person name="Kikuta A."/>
            <person name="Kobayashi H."/>
            <person name="Kobayashi N."/>
            <person name="Machita K."/>
            <person name="Maehara T."/>
            <person name="Masukawa M."/>
            <person name="Mizubayashi T."/>
            <person name="Mukai Y."/>
            <person name="Nagasaki H."/>
            <person name="Nagata Y."/>
            <person name="Naito S."/>
            <person name="Nakashima M."/>
            <person name="Nakama Y."/>
            <person name="Nakamichi Y."/>
            <person name="Nakamura M."/>
            <person name="Meguro A."/>
            <person name="Negishi M."/>
            <person name="Ohta I."/>
            <person name="Ohta T."/>
            <person name="Okamoto M."/>
            <person name="Ono N."/>
            <person name="Saji S."/>
            <person name="Sakaguchi M."/>
            <person name="Sakai K."/>
            <person name="Shibata M."/>
            <person name="Shimokawa T."/>
            <person name="Song J."/>
            <person name="Takazaki Y."/>
            <person name="Terasawa K."/>
            <person name="Tsugane M."/>
            <person name="Tsuji K."/>
            <person name="Ueda S."/>
            <person name="Waki K."/>
            <person name="Yamagata H."/>
            <person name="Yamamoto M."/>
            <person name="Yamamoto S."/>
            <person name="Yamane H."/>
            <person name="Yoshiki S."/>
            <person name="Yoshihara R."/>
            <person name="Yukawa K."/>
            <person name="Zhong H."/>
            <person name="Yano M."/>
            <person name="Yuan Q."/>
            <person name="Ouyang S."/>
            <person name="Liu J."/>
            <person name="Jones K.M."/>
            <person name="Gansberger K."/>
            <person name="Moffat K."/>
            <person name="Hill J."/>
            <person name="Bera J."/>
            <person name="Fadrosh D."/>
            <person name="Jin S."/>
            <person name="Johri S."/>
            <person name="Kim M."/>
            <person name="Overton L."/>
            <person name="Reardon M."/>
            <person name="Tsitrin T."/>
            <person name="Vuong H."/>
            <person name="Weaver B."/>
            <person name="Ciecko A."/>
            <person name="Tallon L."/>
            <person name="Jackson J."/>
            <person name="Pai G."/>
            <person name="Aken S.V."/>
            <person name="Utterback T."/>
            <person name="Reidmuller S."/>
            <person name="Feldblyum T."/>
            <person name="Hsiao J."/>
            <person name="Zismann V."/>
            <person name="Iobst S."/>
            <person name="de Vazeille A.R."/>
            <person name="Buell C.R."/>
            <person name="Ying K."/>
            <person name="Li Y."/>
            <person name="Lu T."/>
            <person name="Huang Y."/>
            <person name="Zhao Q."/>
            <person name="Feng Q."/>
            <person name="Zhang L."/>
            <person name="Zhu J."/>
            <person name="Weng Q."/>
            <person name="Mu J."/>
            <person name="Lu Y."/>
            <person name="Fan D."/>
            <person name="Liu Y."/>
            <person name="Guan J."/>
            <person name="Zhang Y."/>
            <person name="Yu S."/>
            <person name="Liu X."/>
            <person name="Zhang Y."/>
            <person name="Hong G."/>
            <person name="Han B."/>
            <person name="Choisne N."/>
            <person name="Demange N."/>
            <person name="Orjeda G."/>
            <person name="Samain S."/>
            <person name="Cattolico L."/>
            <person name="Pelletier E."/>
            <person name="Couloux A."/>
            <person name="Segurens B."/>
            <person name="Wincker P."/>
            <person name="D'Hont A."/>
            <person name="Scarpelli C."/>
            <person name="Weissenbach J."/>
            <person name="Salanoubat M."/>
            <person name="Quetier F."/>
            <person name="Yu Y."/>
            <person name="Kim H.R."/>
            <person name="Rambo T."/>
            <person name="Currie J."/>
            <person name="Collura K."/>
            <person name="Luo M."/>
            <person name="Yang T."/>
            <person name="Ammiraju J.S.S."/>
            <person name="Engler F."/>
            <person name="Soderlund C."/>
            <person name="Wing R.A."/>
            <person name="Palmer L.E."/>
            <person name="de la Bastide M."/>
            <person name="Spiegel L."/>
            <person name="Nascimento L."/>
            <person name="Zutavern T."/>
            <person name="O'Shaughnessy A."/>
            <person name="Dike S."/>
            <person name="Dedhia N."/>
            <person name="Preston R."/>
            <person name="Balija V."/>
            <person name="McCombie W.R."/>
            <person name="Chow T."/>
            <person name="Chen H."/>
            <person name="Chung M."/>
            <person name="Chen C."/>
            <person name="Shaw J."/>
            <person name="Wu H."/>
            <person name="Hsiao K."/>
            <person name="Chao Y."/>
            <person name="Chu M."/>
            <person name="Cheng C."/>
            <person name="Hour A."/>
            <person name="Lee P."/>
            <person name="Lin S."/>
            <person name="Lin Y."/>
            <person name="Liou J."/>
            <person name="Liu S."/>
            <person name="Hsing Y."/>
            <person name="Raghuvanshi S."/>
            <person name="Mohanty A."/>
            <person name="Bharti A.K."/>
            <person name="Gaur A."/>
            <person name="Gupta V."/>
            <person name="Kumar D."/>
            <person name="Ravi V."/>
            <person name="Vij S."/>
            <person name="Kapur A."/>
            <person name="Khurana P."/>
            <person name="Khurana P."/>
            <person name="Khurana J.P."/>
            <person name="Tyagi A.K."/>
            <person name="Gaikwad K."/>
            <person name="Singh A."/>
            <person name="Dalal V."/>
            <person name="Srivastava S."/>
            <person name="Dixit A."/>
            <person name="Pal A.K."/>
            <person name="Ghazi I.A."/>
            <person name="Yadav M."/>
            <person name="Pandit A."/>
            <person name="Bhargava A."/>
            <person name="Sureshbabu K."/>
            <person name="Batra K."/>
            <person name="Sharma T.R."/>
            <person name="Mohapatra T."/>
            <person name="Singh N.K."/>
            <person name="Messing J."/>
            <person name="Nelson A.B."/>
            <person name="Fuks G."/>
            <person name="Kavchok S."/>
            <person name="Keizer G."/>
            <person name="Linton E."/>
            <person name="Llaca V."/>
            <person name="Song R."/>
            <person name="Tanyolac B."/>
            <person name="Young S."/>
            <person name="Ho-Il K."/>
            <person name="Hahn J.H."/>
            <person name="Sangsakoo G."/>
            <person name="Vanavichit A."/>
            <person name="de Mattos Luiz.A.T."/>
            <person name="Zimmer P.D."/>
            <person name="Malone G."/>
            <person name="Dellagostin O."/>
            <person name="de Oliveira A.C."/>
            <person name="Bevan M."/>
            <person name="Bancroft I."/>
            <person name="Minx P."/>
            <person name="Cordum H."/>
            <person name="Wilson R."/>
            <person name="Cheng Z."/>
            <person name="Jin W."/>
            <person name="Jiang J."/>
            <person name="Leong S.A."/>
            <person name="Iwama H."/>
            <person name="Gojobori T."/>
            <person name="Itoh T."/>
            <person name="Niimura Y."/>
            <person name="Fujii Y."/>
            <person name="Habara T."/>
            <person name="Sakai H."/>
            <person name="Sato Y."/>
            <person name="Wilson G."/>
            <person name="Kumar K."/>
            <person name="McCouch S."/>
            <person name="Juretic N."/>
            <person name="Hoen D."/>
            <person name="Wright S."/>
            <person name="Bruskiewich R."/>
            <person name="Bureau T."/>
            <person name="Miyao A."/>
            <person name="Hirochika H."/>
            <person name="Nishikawa T."/>
            <person name="Kadowaki K."/>
            <person name="Sugiura M."/>
            <person name="Burr B."/>
            <person name="Sasaki T."/>
        </authorList>
    </citation>
    <scope>NUCLEOTIDE SEQUENCE [LARGE SCALE GENOMIC DNA]</scope>
    <source>
        <strain evidence="2">cv. Nipponbare</strain>
    </source>
</reference>
<protein>
    <submittedName>
        <fullName evidence="1">Os02g0127300 protein</fullName>
    </submittedName>
</protein>
<dbReference type="InParanoid" id="A0A0N7KEL8"/>